<dbReference type="Pfam" id="PF09084">
    <property type="entry name" value="NMT1"/>
    <property type="match status" value="1"/>
</dbReference>
<keyword evidence="5" id="KW-0808">Transferase</keyword>
<dbReference type="Proteomes" id="UP000664382">
    <property type="component" value="Unassembled WGS sequence"/>
</dbReference>
<comment type="caution">
    <text evidence="14">The sequence shown here is derived from an EMBL/GenBank/DDBJ whole genome shotgun (WGS) entry which is preliminary data.</text>
</comment>
<evidence type="ECO:0000256" key="9">
    <source>
        <dbReference type="ARBA" id="ARBA00023004"/>
    </source>
</evidence>
<feature type="chain" id="PRO_5038692315" description="Thiamine pyrimidine synthase" evidence="12">
    <location>
        <begin position="31"/>
        <end position="346"/>
    </location>
</feature>
<dbReference type="PANTHER" id="PTHR31528:SF1">
    <property type="entry name" value="4-AMINO-5-HYDROXYMETHYL-2-METHYLPYRIMIDINE PHOSPHATE SYNTHASE THI11-RELATED"/>
    <property type="match status" value="1"/>
</dbReference>
<evidence type="ECO:0000256" key="2">
    <source>
        <dbReference type="ARBA" id="ARBA00004948"/>
    </source>
</evidence>
<organism evidence="14 15">
    <name type="scientific">Leucobacter weissii</name>
    <dbReference type="NCBI Taxonomy" id="1983706"/>
    <lineage>
        <taxon>Bacteria</taxon>
        <taxon>Bacillati</taxon>
        <taxon>Actinomycetota</taxon>
        <taxon>Actinomycetes</taxon>
        <taxon>Micrococcales</taxon>
        <taxon>Microbacteriaceae</taxon>
        <taxon>Leucobacter</taxon>
    </lineage>
</organism>
<comment type="similarity">
    <text evidence="3">Belongs to the NMT1/THI5 family.</text>
</comment>
<keyword evidence="6" id="KW-0479">Metal-binding</keyword>
<dbReference type="GO" id="GO:0046872">
    <property type="term" value="F:metal ion binding"/>
    <property type="evidence" value="ECO:0007669"/>
    <property type="project" value="UniProtKB-KW"/>
</dbReference>
<sequence length="346" mass="35971">MVNTPKTRRLFAGIAALAGVSLLAACSAGGGEPAPQDPDASAREVTLMLNWTPNAHHAGIYYAAENGLYEAAGIDLTIIEPSADVGADVAVAEGQVEFGISQAESLLPARAEGMGVQSIAALLPVNDSALMGLEGSGLTADPGSLDGLRYGGYGGALETEIISELVSCGGGDPASVEFIDIGNVDYLAGLEQERFDVTWVFGGWDALRAQTERDDVTTIQFGDHLDCIPNWYTPIIIGNETALEGDPDLARDFLAATGEGYAAVIADPEAGAEALLAGAPELEPELVRNAVAYYAPLFTADGSAEGFGVQDEAVWTEFTEFLVQAGLLEDASPVEGAWSNEFLPQG</sequence>
<evidence type="ECO:0000256" key="3">
    <source>
        <dbReference type="ARBA" id="ARBA00009406"/>
    </source>
</evidence>
<evidence type="ECO:0000256" key="1">
    <source>
        <dbReference type="ARBA" id="ARBA00003469"/>
    </source>
</evidence>
<evidence type="ECO:0000256" key="8">
    <source>
        <dbReference type="ARBA" id="ARBA00022977"/>
    </source>
</evidence>
<reference evidence="14" key="1">
    <citation type="submission" date="2021-03" db="EMBL/GenBank/DDBJ databases">
        <title>Leucobacter chromiisoli sp. nov., isolated from chromium-containing soil of chemical plant.</title>
        <authorList>
            <person name="Xu Z."/>
        </authorList>
    </citation>
    <scope>NUCLEOTIDE SEQUENCE</scope>
    <source>
        <strain evidence="14">S27</strain>
    </source>
</reference>
<evidence type="ECO:0000259" key="13">
    <source>
        <dbReference type="Pfam" id="PF09084"/>
    </source>
</evidence>
<evidence type="ECO:0000256" key="7">
    <source>
        <dbReference type="ARBA" id="ARBA00022898"/>
    </source>
</evidence>
<dbReference type="SUPFAM" id="SSF53850">
    <property type="entry name" value="Periplasmic binding protein-like II"/>
    <property type="match status" value="1"/>
</dbReference>
<dbReference type="AlphaFoldDB" id="A0A939MJW2"/>
<evidence type="ECO:0000313" key="14">
    <source>
        <dbReference type="EMBL" id="MBO1902093.1"/>
    </source>
</evidence>
<evidence type="ECO:0000256" key="6">
    <source>
        <dbReference type="ARBA" id="ARBA00022723"/>
    </source>
</evidence>
<dbReference type="InterPro" id="IPR015168">
    <property type="entry name" value="SsuA/THI5"/>
</dbReference>
<comment type="subunit">
    <text evidence="4">Homodimer.</text>
</comment>
<keyword evidence="9" id="KW-0408">Iron</keyword>
<evidence type="ECO:0000313" key="15">
    <source>
        <dbReference type="Proteomes" id="UP000664382"/>
    </source>
</evidence>
<keyword evidence="15" id="KW-1185">Reference proteome</keyword>
<proteinExistence type="inferred from homology"/>
<dbReference type="Gene3D" id="3.40.190.10">
    <property type="entry name" value="Periplasmic binding protein-like II"/>
    <property type="match status" value="2"/>
</dbReference>
<feature type="domain" description="SsuA/THI5-like" evidence="13">
    <location>
        <begin position="54"/>
        <end position="270"/>
    </location>
</feature>
<dbReference type="GO" id="GO:0009228">
    <property type="term" value="P:thiamine biosynthetic process"/>
    <property type="evidence" value="ECO:0007669"/>
    <property type="project" value="UniProtKB-KW"/>
</dbReference>
<accession>A0A939MJW2</accession>
<dbReference type="PANTHER" id="PTHR31528">
    <property type="entry name" value="4-AMINO-5-HYDROXYMETHYL-2-METHYLPYRIMIDINE PHOSPHATE SYNTHASE THI11-RELATED"/>
    <property type="match status" value="1"/>
</dbReference>
<keyword evidence="12" id="KW-0732">Signal</keyword>
<comment type="function">
    <text evidence="1">Responsible for the formation of the pyrimidine heterocycle in the thiamine biosynthesis pathway. Catalyzes the formation of hydroxymethylpyrimidine phosphate (HMP-P) from histidine and pyridoxal phosphate (PLP). The protein uses PLP and the active site histidine to form HMP-P, generating an inactive enzyme. The enzyme can only undergo a single turnover, which suggests it is a suicide enzyme.</text>
</comment>
<dbReference type="EMBL" id="JAGDYM010000010">
    <property type="protein sequence ID" value="MBO1902093.1"/>
    <property type="molecule type" value="Genomic_DNA"/>
</dbReference>
<protein>
    <recommendedName>
        <fullName evidence="10">Thiamine pyrimidine synthase</fullName>
    </recommendedName>
</protein>
<dbReference type="GO" id="GO:0016740">
    <property type="term" value="F:transferase activity"/>
    <property type="evidence" value="ECO:0007669"/>
    <property type="project" value="UniProtKB-KW"/>
</dbReference>
<evidence type="ECO:0000256" key="12">
    <source>
        <dbReference type="SAM" id="SignalP"/>
    </source>
</evidence>
<dbReference type="InterPro" id="IPR027939">
    <property type="entry name" value="NMT1/THI5"/>
</dbReference>
<name>A0A939MJW2_9MICO</name>
<comment type="pathway">
    <text evidence="2">Cofactor biosynthesis; thiamine diphosphate biosynthesis.</text>
</comment>
<dbReference type="PROSITE" id="PS51257">
    <property type="entry name" value="PROKAR_LIPOPROTEIN"/>
    <property type="match status" value="1"/>
</dbReference>
<evidence type="ECO:0000256" key="4">
    <source>
        <dbReference type="ARBA" id="ARBA00011738"/>
    </source>
</evidence>
<evidence type="ECO:0000256" key="5">
    <source>
        <dbReference type="ARBA" id="ARBA00022679"/>
    </source>
</evidence>
<evidence type="ECO:0000256" key="10">
    <source>
        <dbReference type="ARBA" id="ARBA00033171"/>
    </source>
</evidence>
<feature type="signal peptide" evidence="12">
    <location>
        <begin position="1"/>
        <end position="30"/>
    </location>
</feature>
<gene>
    <name evidence="14" type="ORF">J4H92_09055</name>
</gene>
<comment type="catalytic activity">
    <reaction evidence="11">
        <text>N(6)-(pyridoxal phosphate)-L-lysyl-[4-amino-5-hydroxymethyl-2-methylpyrimidine phosphate synthase] + L-histidyl-[4-amino-5-hydroxymethyl-2-methylpyrimidine phosphate synthase] + 2 Fe(3+) + 4 H2O = L-lysyl-[4-amino-5-hydroxymethyl-2-methylpyrimidine phosphate synthase] + (2S)-2-amino-5-hydroxy-4-oxopentanoyl-[4-amino-5-hydroxymethyl-2-methylpyrimidine phosphate synthase] + 4-amino-2-methyl-5-(phosphooxymethyl)pyrimidine + 3-oxopropanoate + 2 Fe(2+) + 2 H(+)</text>
        <dbReference type="Rhea" id="RHEA:65756"/>
        <dbReference type="Rhea" id="RHEA-COMP:16892"/>
        <dbReference type="Rhea" id="RHEA-COMP:16893"/>
        <dbReference type="Rhea" id="RHEA-COMP:16894"/>
        <dbReference type="Rhea" id="RHEA-COMP:16895"/>
        <dbReference type="ChEBI" id="CHEBI:15377"/>
        <dbReference type="ChEBI" id="CHEBI:15378"/>
        <dbReference type="ChEBI" id="CHEBI:29033"/>
        <dbReference type="ChEBI" id="CHEBI:29034"/>
        <dbReference type="ChEBI" id="CHEBI:29969"/>
        <dbReference type="ChEBI" id="CHEBI:29979"/>
        <dbReference type="ChEBI" id="CHEBI:33190"/>
        <dbReference type="ChEBI" id="CHEBI:58354"/>
        <dbReference type="ChEBI" id="CHEBI:143915"/>
        <dbReference type="ChEBI" id="CHEBI:157692"/>
    </reaction>
    <physiologicalReaction direction="left-to-right" evidence="11">
        <dbReference type="Rhea" id="RHEA:65757"/>
    </physiologicalReaction>
</comment>
<keyword evidence="7" id="KW-0663">Pyridoxal phosphate</keyword>
<evidence type="ECO:0000256" key="11">
    <source>
        <dbReference type="ARBA" id="ARBA00048179"/>
    </source>
</evidence>
<keyword evidence="8" id="KW-0784">Thiamine biosynthesis</keyword>